<evidence type="ECO:0000313" key="3">
    <source>
        <dbReference type="EMBL" id="RKF17450.1"/>
    </source>
</evidence>
<name>A0A420E9V6_9ALTE</name>
<keyword evidence="1" id="KW-0804">Transcription</keyword>
<dbReference type="InterPro" id="IPR016867">
    <property type="entry name" value="GcvR"/>
</dbReference>
<dbReference type="AlphaFoldDB" id="A0A420E9V6"/>
<dbReference type="SUPFAM" id="SSF55021">
    <property type="entry name" value="ACT-like"/>
    <property type="match status" value="2"/>
</dbReference>
<sequence length="175" mass="18974">MPQTLKEVVMQKHIVLSVIANDRPGIVEDLSNCIQGHHGNWLQSSLSELAGQFAGIVQVDIDAAHIDELKLALNQITDLSIHVVESMNAADDKAPRISITVTANDRPGIVQELSQVVANIGISLIKLKTECKPAPNWGGNLFQAHIQIAAPSDEKLFELQSALEKLADDLIVDFA</sequence>
<dbReference type="PANTHER" id="PTHR34875:SF6">
    <property type="entry name" value="UPF0237 PROTEIN MJ1558"/>
    <property type="match status" value="1"/>
</dbReference>
<dbReference type="GO" id="GO:0005737">
    <property type="term" value="C:cytoplasm"/>
    <property type="evidence" value="ECO:0007669"/>
    <property type="project" value="UniProtKB-SubCell"/>
</dbReference>
<proteinExistence type="predicted"/>
<dbReference type="EMBL" id="RAQO01000007">
    <property type="protein sequence ID" value="RKF17450.1"/>
    <property type="molecule type" value="Genomic_DNA"/>
</dbReference>
<dbReference type="InterPro" id="IPR050990">
    <property type="entry name" value="UPF0237/GcvR_regulator"/>
</dbReference>
<reference evidence="3 4" key="1">
    <citation type="submission" date="2018-09" db="EMBL/GenBank/DDBJ databases">
        <authorList>
            <person name="Wang Z."/>
        </authorList>
    </citation>
    <scope>NUCLEOTIDE SEQUENCE [LARGE SCALE GENOMIC DNA]</scope>
    <source>
        <strain evidence="3 4">ALS 81</strain>
    </source>
</reference>
<gene>
    <name evidence="3" type="ORF">DBZ36_13460</name>
</gene>
<dbReference type="Gene3D" id="3.30.70.260">
    <property type="match status" value="2"/>
</dbReference>
<comment type="subcellular location">
    <subcellularLocation>
        <location evidence="1">Cytoplasm</location>
    </subcellularLocation>
</comment>
<feature type="domain" description="ACT" evidence="2">
    <location>
        <begin position="98"/>
        <end position="175"/>
    </location>
</feature>
<dbReference type="Proteomes" id="UP000286482">
    <property type="component" value="Unassembled WGS sequence"/>
</dbReference>
<evidence type="ECO:0000313" key="4">
    <source>
        <dbReference type="Proteomes" id="UP000286482"/>
    </source>
</evidence>
<comment type="caution">
    <text evidence="3">The sequence shown here is derived from an EMBL/GenBank/DDBJ whole genome shotgun (WGS) entry which is preliminary data.</text>
</comment>
<keyword evidence="4" id="KW-1185">Reference proteome</keyword>
<dbReference type="PROSITE" id="PS51671">
    <property type="entry name" value="ACT"/>
    <property type="match status" value="2"/>
</dbReference>
<dbReference type="InterPro" id="IPR045865">
    <property type="entry name" value="ACT-like_dom_sf"/>
</dbReference>
<dbReference type="InterPro" id="IPR002912">
    <property type="entry name" value="ACT_dom"/>
</dbReference>
<dbReference type="CDD" id="cd04869">
    <property type="entry name" value="ACT_GcvR_2"/>
    <property type="match status" value="1"/>
</dbReference>
<keyword evidence="1" id="KW-0678">Repressor</keyword>
<evidence type="ECO:0000256" key="1">
    <source>
        <dbReference type="PIRNR" id="PIRNR028103"/>
    </source>
</evidence>
<dbReference type="GO" id="GO:0006355">
    <property type="term" value="P:regulation of DNA-templated transcription"/>
    <property type="evidence" value="ECO:0007669"/>
    <property type="project" value="UniProtKB-UniRule"/>
</dbReference>
<evidence type="ECO:0000259" key="2">
    <source>
        <dbReference type="PROSITE" id="PS51671"/>
    </source>
</evidence>
<accession>A0A420E9V6</accession>
<feature type="domain" description="ACT" evidence="2">
    <location>
        <begin position="15"/>
        <end position="86"/>
    </location>
</feature>
<keyword evidence="1" id="KW-0963">Cytoplasm</keyword>
<dbReference type="Pfam" id="PF13740">
    <property type="entry name" value="ACT_6"/>
    <property type="match status" value="1"/>
</dbReference>
<dbReference type="PIRSF" id="PIRSF028103">
    <property type="entry name" value="GcvR"/>
    <property type="match status" value="1"/>
</dbReference>
<dbReference type="PANTHER" id="PTHR34875">
    <property type="entry name" value="UPF0237 PROTEIN MJ1558"/>
    <property type="match status" value="1"/>
</dbReference>
<organism evidence="3 4">
    <name type="scientific">Alginatibacterium sediminis</name>
    <dbReference type="NCBI Taxonomy" id="2164068"/>
    <lineage>
        <taxon>Bacteria</taxon>
        <taxon>Pseudomonadati</taxon>
        <taxon>Pseudomonadota</taxon>
        <taxon>Gammaproteobacteria</taxon>
        <taxon>Alteromonadales</taxon>
        <taxon>Alteromonadaceae</taxon>
        <taxon>Alginatibacterium</taxon>
    </lineage>
</organism>
<protein>
    <recommendedName>
        <fullName evidence="1">Glycine cleavage system transcriptional repressor</fullName>
    </recommendedName>
</protein>